<accession>A0ABW0NDX3</accession>
<evidence type="ECO:0000313" key="4">
    <source>
        <dbReference type="EMBL" id="MFC5497437.1"/>
    </source>
</evidence>
<dbReference type="InterPro" id="IPR002938">
    <property type="entry name" value="FAD-bd"/>
</dbReference>
<dbReference type="PRINTS" id="PR00420">
    <property type="entry name" value="RNGMNOXGNASE"/>
</dbReference>
<keyword evidence="5" id="KW-1185">Reference proteome</keyword>
<dbReference type="Pfam" id="PF01494">
    <property type="entry name" value="FAD_binding_3"/>
    <property type="match status" value="1"/>
</dbReference>
<dbReference type="InterPro" id="IPR050493">
    <property type="entry name" value="FAD-dep_Monooxygenase_BioMet"/>
</dbReference>
<feature type="domain" description="FAD-binding" evidence="3">
    <location>
        <begin position="2"/>
        <end position="354"/>
    </location>
</feature>
<reference evidence="5" key="1">
    <citation type="journal article" date="2019" name="Int. J. Syst. Evol. Microbiol.">
        <title>The Global Catalogue of Microorganisms (GCM) 10K type strain sequencing project: providing services to taxonomists for standard genome sequencing and annotation.</title>
        <authorList>
            <consortium name="The Broad Institute Genomics Platform"/>
            <consortium name="The Broad Institute Genome Sequencing Center for Infectious Disease"/>
            <person name="Wu L."/>
            <person name="Ma J."/>
        </authorList>
    </citation>
    <scope>NUCLEOTIDE SEQUENCE [LARGE SCALE GENOMIC DNA]</scope>
    <source>
        <strain evidence="5">CCUG 57401</strain>
    </source>
</reference>
<dbReference type="EMBL" id="JBHSMF010000006">
    <property type="protein sequence ID" value="MFC5497437.1"/>
    <property type="molecule type" value="Genomic_DNA"/>
</dbReference>
<gene>
    <name evidence="4" type="ORF">ACFPOE_07820</name>
</gene>
<dbReference type="SUPFAM" id="SSF54373">
    <property type="entry name" value="FAD-linked reductases, C-terminal domain"/>
    <property type="match status" value="1"/>
</dbReference>
<dbReference type="Proteomes" id="UP001596037">
    <property type="component" value="Unassembled WGS sequence"/>
</dbReference>
<protein>
    <submittedName>
        <fullName evidence="4">Flavin-dependent oxidoreductase</fullName>
    </submittedName>
</protein>
<dbReference type="InterPro" id="IPR036188">
    <property type="entry name" value="FAD/NAD-bd_sf"/>
</dbReference>
<dbReference type="SUPFAM" id="SSF51905">
    <property type="entry name" value="FAD/NAD(P)-binding domain"/>
    <property type="match status" value="1"/>
</dbReference>
<dbReference type="Gene3D" id="3.30.9.30">
    <property type="match status" value="1"/>
</dbReference>
<dbReference type="RefSeq" id="WP_376849507.1">
    <property type="nucleotide sequence ID" value="NZ_JBHSMF010000006.1"/>
</dbReference>
<proteinExistence type="predicted"/>
<comment type="caution">
    <text evidence="4">The sequence shown here is derived from an EMBL/GenBank/DDBJ whole genome shotgun (WGS) entry which is preliminary data.</text>
</comment>
<evidence type="ECO:0000256" key="1">
    <source>
        <dbReference type="ARBA" id="ARBA00023002"/>
    </source>
</evidence>
<sequence>MNIAIVGGGIGGLALALGLHQRGLSCDVYESVPEVKEIGVGITLLPHAMTELAALGLQQELEAEGIENLESVFFNRYGQFIYREPRGRHAGYQVPEVGIHRGKLHRALLAAARQRLGFDHVHLNHRGTGIEQDEQGATIAFQSAAGEPLPPVRADVVVACDGVNSALRRQFYPGEQVAFAGINTWRGVTVHKPILTGKSYIRIGSIETGKMVIYPIADNVDGQGNQLVNWVAEIQREGAPMNDWNRAGDAADFIDVVKDWRFDWLDVPALIRGASQAFEYPMVDKDPVARWTFGRLTLLGDAAHPMYPRGSNGSAQALVDARTLADQLAMGGDPRQALARYEALRLGPTSRVVQTNRTVPPDFIIMKADELSGGRPIEGGIDSLISQDQLRAISDAYKDVAGFSLDAMNAGTRTQKTQK</sequence>
<evidence type="ECO:0000256" key="2">
    <source>
        <dbReference type="ARBA" id="ARBA00023033"/>
    </source>
</evidence>
<dbReference type="PANTHER" id="PTHR13789:SF268">
    <property type="entry name" value="5-METHYLPHENAZINE-1-CARBOXYLATE 1-MONOOXYGENASE"/>
    <property type="match status" value="1"/>
</dbReference>
<dbReference type="Gene3D" id="3.50.50.60">
    <property type="entry name" value="FAD/NAD(P)-binding domain"/>
    <property type="match status" value="1"/>
</dbReference>
<keyword evidence="1" id="KW-0560">Oxidoreductase</keyword>
<evidence type="ECO:0000259" key="3">
    <source>
        <dbReference type="Pfam" id="PF01494"/>
    </source>
</evidence>
<dbReference type="PANTHER" id="PTHR13789">
    <property type="entry name" value="MONOOXYGENASE"/>
    <property type="match status" value="1"/>
</dbReference>
<keyword evidence="2" id="KW-0503">Monooxygenase</keyword>
<name>A0ABW0NDX3_9BURK</name>
<evidence type="ECO:0000313" key="5">
    <source>
        <dbReference type="Proteomes" id="UP001596037"/>
    </source>
</evidence>
<organism evidence="4 5">
    <name type="scientific">Caenimonas terrae</name>
    <dbReference type="NCBI Taxonomy" id="696074"/>
    <lineage>
        <taxon>Bacteria</taxon>
        <taxon>Pseudomonadati</taxon>
        <taxon>Pseudomonadota</taxon>
        <taxon>Betaproteobacteria</taxon>
        <taxon>Burkholderiales</taxon>
        <taxon>Comamonadaceae</taxon>
        <taxon>Caenimonas</taxon>
    </lineage>
</organism>
<dbReference type="NCBIfam" id="NF005720">
    <property type="entry name" value="PRK07538.1"/>
    <property type="match status" value="1"/>
</dbReference>